<feature type="region of interest" description="Disordered" evidence="4">
    <location>
        <begin position="1"/>
        <end position="86"/>
    </location>
</feature>
<dbReference type="InterPro" id="IPR011234">
    <property type="entry name" value="Fumarylacetoacetase-like_C"/>
</dbReference>
<reference evidence="6 7" key="1">
    <citation type="submission" date="2017-06" db="EMBL/GenBank/DDBJ databases">
        <title>Comparative genomic analysis of Ambrosia Fusariam Clade fungi.</title>
        <authorList>
            <person name="Stajich J.E."/>
            <person name="Carrillo J."/>
            <person name="Kijimoto T."/>
            <person name="Eskalen A."/>
            <person name="O'Donnell K."/>
            <person name="Kasson M."/>
        </authorList>
    </citation>
    <scope>NUCLEOTIDE SEQUENCE [LARGE SCALE GENOMIC DNA]</scope>
    <source>
        <strain evidence="6 7">NRRL62584</strain>
    </source>
</reference>
<dbReference type="PANTHER" id="PTHR11820">
    <property type="entry name" value="ACYLPYRUVASE"/>
    <property type="match status" value="1"/>
</dbReference>
<evidence type="ECO:0000256" key="1">
    <source>
        <dbReference type="ARBA" id="ARBA00010211"/>
    </source>
</evidence>
<dbReference type="GO" id="GO:0006107">
    <property type="term" value="P:oxaloacetate metabolic process"/>
    <property type="evidence" value="ECO:0007669"/>
    <property type="project" value="UniProtKB-ARBA"/>
</dbReference>
<dbReference type="PANTHER" id="PTHR11820:SF7">
    <property type="entry name" value="ACYLPYRUVASE FAHD1, MITOCHONDRIAL"/>
    <property type="match status" value="1"/>
</dbReference>
<evidence type="ECO:0000259" key="5">
    <source>
        <dbReference type="SMART" id="SM00906"/>
    </source>
</evidence>
<gene>
    <name evidence="6" type="ORF">CEP54_007604</name>
</gene>
<organism evidence="6 7">
    <name type="scientific">Fusarium duplospermum</name>
    <dbReference type="NCBI Taxonomy" id="1325734"/>
    <lineage>
        <taxon>Eukaryota</taxon>
        <taxon>Fungi</taxon>
        <taxon>Dikarya</taxon>
        <taxon>Ascomycota</taxon>
        <taxon>Pezizomycotina</taxon>
        <taxon>Sordariomycetes</taxon>
        <taxon>Hypocreomycetidae</taxon>
        <taxon>Hypocreales</taxon>
        <taxon>Nectriaceae</taxon>
        <taxon>Fusarium</taxon>
        <taxon>Fusarium solani species complex</taxon>
    </lineage>
</organism>
<name>A0A428Q074_9HYPO</name>
<feature type="domain" description="Xylanolytic transcriptional activator regulatory" evidence="5">
    <location>
        <begin position="289"/>
        <end position="363"/>
    </location>
</feature>
<dbReference type="OrthoDB" id="411064at2759"/>
<evidence type="ECO:0000256" key="4">
    <source>
        <dbReference type="SAM" id="MobiDB-lite"/>
    </source>
</evidence>
<dbReference type="FunFam" id="3.90.850.10:FF:000002">
    <property type="entry name" value="2-hydroxyhepta-2,4-diene-1,7-dioate isomerase"/>
    <property type="match status" value="1"/>
</dbReference>
<dbReference type="AlphaFoldDB" id="A0A428Q074"/>
<dbReference type="SUPFAM" id="SSF56529">
    <property type="entry name" value="FAH"/>
    <property type="match status" value="1"/>
</dbReference>
<dbReference type="EMBL" id="NKCI01000071">
    <property type="protein sequence ID" value="RSL58714.1"/>
    <property type="molecule type" value="Genomic_DNA"/>
</dbReference>
<accession>A0A428Q074</accession>
<dbReference type="Proteomes" id="UP000288168">
    <property type="component" value="Unassembled WGS sequence"/>
</dbReference>
<dbReference type="InterPro" id="IPR007219">
    <property type="entry name" value="XnlR_reg_dom"/>
</dbReference>
<dbReference type="Gene3D" id="3.90.850.10">
    <property type="entry name" value="Fumarylacetoacetase-like, C-terminal domain"/>
    <property type="match status" value="1"/>
</dbReference>
<protein>
    <recommendedName>
        <fullName evidence="5">Xylanolytic transcriptional activator regulatory domain-containing protein</fullName>
    </recommendedName>
</protein>
<proteinExistence type="inferred from homology"/>
<feature type="compositionally biased region" description="Basic and acidic residues" evidence="4">
    <location>
        <begin position="8"/>
        <end position="19"/>
    </location>
</feature>
<dbReference type="GO" id="GO:0008270">
    <property type="term" value="F:zinc ion binding"/>
    <property type="evidence" value="ECO:0007669"/>
    <property type="project" value="InterPro"/>
</dbReference>
<evidence type="ECO:0000313" key="7">
    <source>
        <dbReference type="Proteomes" id="UP000288168"/>
    </source>
</evidence>
<dbReference type="GO" id="GO:0006351">
    <property type="term" value="P:DNA-templated transcription"/>
    <property type="evidence" value="ECO:0007669"/>
    <property type="project" value="InterPro"/>
</dbReference>
<dbReference type="STRING" id="1325734.A0A428Q074"/>
<keyword evidence="3" id="KW-0539">Nucleus</keyword>
<feature type="compositionally biased region" description="Polar residues" evidence="4">
    <location>
        <begin position="47"/>
        <end position="57"/>
    </location>
</feature>
<keyword evidence="7" id="KW-1185">Reference proteome</keyword>
<keyword evidence="2" id="KW-0479">Metal-binding</keyword>
<dbReference type="Pfam" id="PF04082">
    <property type="entry name" value="Fungal_trans"/>
    <property type="match status" value="1"/>
</dbReference>
<dbReference type="CDD" id="cd12148">
    <property type="entry name" value="fungal_TF_MHR"/>
    <property type="match status" value="1"/>
</dbReference>
<dbReference type="Pfam" id="PF01557">
    <property type="entry name" value="FAA_hydrolase"/>
    <property type="match status" value="1"/>
</dbReference>
<feature type="compositionally biased region" description="Polar residues" evidence="4">
    <location>
        <begin position="68"/>
        <end position="80"/>
    </location>
</feature>
<dbReference type="GO" id="GO:0018773">
    <property type="term" value="F:acetylpyruvate hydrolase activity"/>
    <property type="evidence" value="ECO:0007669"/>
    <property type="project" value="TreeGrafter"/>
</dbReference>
<comment type="similarity">
    <text evidence="1">Belongs to the FAH family.</text>
</comment>
<evidence type="ECO:0000256" key="3">
    <source>
        <dbReference type="ARBA" id="ARBA00023242"/>
    </source>
</evidence>
<sequence>MPGSPQMDHNEECVFPEKRPRTRKRKEREQEMENRLSQMEALLRAATGSTLSDTQPLGISDDGAAASSREQWTQSTSRPPSSAAADVIDKRRATDKSVQPTNNDEVTCASYLSLCTFPAIEWVSQQSGMSDFLVSARRLSKAITGEERLDKVIDSARAPEPDLETALQWTKGNLIVYFENCLDSIFELIDRRDFETRLRRHFAGAADSTLSKGWYAMRNTVYASGCRFIISEARNPQAFSESRAQSWKYLENALSVHTELLYGPTDLDCIRALVLMAFHAEALGTPALEYTLLSNATRLAQSKGLHLRTTPGTQMASEDDLARQRIWWTLYSYEKHLAYRSGVPSAIDDDYISCPVPTSMKRGSSISSEFFTKTVAQAQISSSISKLLNSAKAMSAAPETILARVQDLDKRLEVWRESLHPVYQTRAPFKPSVLSPEMQIYHVLFLHFCYHVLVIAIHGVFCYPWTSVDPFALWPYSYPRGTNRSNSKMQTNFRRLVRFQDPRGRTLYGEAPPSGELIGQEVPVYAGDDPWNLKAGGTTAKVAKVLRPLPRVPMIYGIGLNYKTHISEAGFPSPKHPTVFTKPPDALSGPFDDVAIHPECTNMDYEGELAVIIGRDCKNVASSSDAFDHVLGYAAANDVSSRYWQIPEIGGQQHGYAKSFDGFAPLGPVIVSPEAVGDVNQLTLVTRVNGEERQRAQLDDLLFGVGDLIVHLSRGTTLRAGTVILTGTPGGVAAFMKPPAWLKDGDTVEVSISEIGTIANRYVSDRLQ</sequence>
<evidence type="ECO:0000313" key="6">
    <source>
        <dbReference type="EMBL" id="RSL58714.1"/>
    </source>
</evidence>
<dbReference type="SMART" id="SM00906">
    <property type="entry name" value="Fungal_trans"/>
    <property type="match status" value="1"/>
</dbReference>
<dbReference type="GO" id="GO:0050163">
    <property type="term" value="F:oxaloacetate tautomerase activity"/>
    <property type="evidence" value="ECO:0007669"/>
    <property type="project" value="UniProtKB-ARBA"/>
</dbReference>
<comment type="caution">
    <text evidence="6">The sequence shown here is derived from an EMBL/GenBank/DDBJ whole genome shotgun (WGS) entry which is preliminary data.</text>
</comment>
<evidence type="ECO:0000256" key="2">
    <source>
        <dbReference type="ARBA" id="ARBA00022723"/>
    </source>
</evidence>
<dbReference type="InterPro" id="IPR036663">
    <property type="entry name" value="Fumarylacetoacetase_C_sf"/>
</dbReference>
<dbReference type="GO" id="GO:0003677">
    <property type="term" value="F:DNA binding"/>
    <property type="evidence" value="ECO:0007669"/>
    <property type="project" value="InterPro"/>
</dbReference>